<organism evidence="4 5">
    <name type="scientific">Lactuca saligna</name>
    <name type="common">Willowleaf lettuce</name>
    <dbReference type="NCBI Taxonomy" id="75948"/>
    <lineage>
        <taxon>Eukaryota</taxon>
        <taxon>Viridiplantae</taxon>
        <taxon>Streptophyta</taxon>
        <taxon>Embryophyta</taxon>
        <taxon>Tracheophyta</taxon>
        <taxon>Spermatophyta</taxon>
        <taxon>Magnoliopsida</taxon>
        <taxon>eudicotyledons</taxon>
        <taxon>Gunneridae</taxon>
        <taxon>Pentapetalae</taxon>
        <taxon>asterids</taxon>
        <taxon>campanulids</taxon>
        <taxon>Asterales</taxon>
        <taxon>Asteraceae</taxon>
        <taxon>Cichorioideae</taxon>
        <taxon>Cichorieae</taxon>
        <taxon>Lactucinae</taxon>
        <taxon>Lactuca</taxon>
    </lineage>
</organism>
<evidence type="ECO:0000313" key="5">
    <source>
        <dbReference type="Proteomes" id="UP001177003"/>
    </source>
</evidence>
<keyword evidence="3" id="KW-0812">Transmembrane</keyword>
<dbReference type="AlphaFoldDB" id="A0AA36DY24"/>
<reference evidence="4" key="1">
    <citation type="submission" date="2023-04" db="EMBL/GenBank/DDBJ databases">
        <authorList>
            <person name="Vijverberg K."/>
            <person name="Xiong W."/>
            <person name="Schranz E."/>
        </authorList>
    </citation>
    <scope>NUCLEOTIDE SEQUENCE</scope>
</reference>
<protein>
    <submittedName>
        <fullName evidence="4">Uncharacterized protein</fullName>
    </submittedName>
</protein>
<accession>A0AA36DY24</accession>
<dbReference type="Proteomes" id="UP001177003">
    <property type="component" value="Chromosome 3"/>
</dbReference>
<evidence type="ECO:0000313" key="4">
    <source>
        <dbReference type="EMBL" id="CAI9274842.1"/>
    </source>
</evidence>
<feature type="compositionally biased region" description="Basic and acidic residues" evidence="2">
    <location>
        <begin position="42"/>
        <end position="56"/>
    </location>
</feature>
<gene>
    <name evidence="4" type="ORF">LSALG_LOCUS14895</name>
</gene>
<keyword evidence="5" id="KW-1185">Reference proteome</keyword>
<name>A0AA36DY24_LACSI</name>
<dbReference type="InterPro" id="IPR051498">
    <property type="entry name" value="Phosducin-like_chap/apop_reg"/>
</dbReference>
<dbReference type="EMBL" id="OX465079">
    <property type="protein sequence ID" value="CAI9274842.1"/>
    <property type="molecule type" value="Genomic_DNA"/>
</dbReference>
<comment type="similarity">
    <text evidence="1">Belongs to the phosducin family.</text>
</comment>
<feature type="compositionally biased region" description="Pro residues" evidence="2">
    <location>
        <begin position="24"/>
        <end position="34"/>
    </location>
</feature>
<feature type="region of interest" description="Disordered" evidence="2">
    <location>
        <begin position="23"/>
        <end position="57"/>
    </location>
</feature>
<keyword evidence="3" id="KW-1133">Transmembrane helix</keyword>
<proteinExistence type="inferred from homology"/>
<sequence>MCIKFDDIGALEDVKSALFRDLLPKPPSFKPNPFTPADDEDSKPKTKSQIDNKTEEELKDLEDDLDDNCFLKECRRCTPEGVAMILCQSDLVLNDGLNGKASREVVLEGVRKRFIEMHSRRYVCLFGIHLLCLCCYATALSIFVVSLLKEYCFLGLLGKHLLPKQLQMK</sequence>
<keyword evidence="3" id="KW-0472">Membrane</keyword>
<dbReference type="PANTHER" id="PTHR45809:SF3">
    <property type="entry name" value="VIRAL IAP-ASSOCIATED FACTOR HOMOLOG"/>
    <property type="match status" value="1"/>
</dbReference>
<evidence type="ECO:0000256" key="2">
    <source>
        <dbReference type="SAM" id="MobiDB-lite"/>
    </source>
</evidence>
<feature type="transmembrane region" description="Helical" evidence="3">
    <location>
        <begin position="122"/>
        <end position="148"/>
    </location>
</feature>
<evidence type="ECO:0000256" key="3">
    <source>
        <dbReference type="SAM" id="Phobius"/>
    </source>
</evidence>
<evidence type="ECO:0000256" key="1">
    <source>
        <dbReference type="ARBA" id="ARBA00009686"/>
    </source>
</evidence>
<dbReference type="GO" id="GO:0005737">
    <property type="term" value="C:cytoplasm"/>
    <property type="evidence" value="ECO:0007669"/>
    <property type="project" value="TreeGrafter"/>
</dbReference>
<dbReference type="GO" id="GO:0006457">
    <property type="term" value="P:protein folding"/>
    <property type="evidence" value="ECO:0007669"/>
    <property type="project" value="TreeGrafter"/>
</dbReference>
<dbReference type="PANTHER" id="PTHR45809">
    <property type="entry name" value="VIRAL IAP-ASSOCIATED FACTOR HOMOLOG"/>
    <property type="match status" value="1"/>
</dbReference>